<dbReference type="PANTHER" id="PTHR32063">
    <property type="match status" value="1"/>
</dbReference>
<evidence type="ECO:0000313" key="2">
    <source>
        <dbReference type="Proteomes" id="UP001649230"/>
    </source>
</evidence>
<dbReference type="EMBL" id="CP090978">
    <property type="protein sequence ID" value="UJF31371.1"/>
    <property type="molecule type" value="Genomic_DNA"/>
</dbReference>
<dbReference type="Gene3D" id="3.30.2090.10">
    <property type="entry name" value="Multidrug efflux transporter AcrB TolC docking domain, DN and DC subdomains"/>
    <property type="match status" value="1"/>
</dbReference>
<dbReference type="InterPro" id="IPR001036">
    <property type="entry name" value="Acrflvin-R"/>
</dbReference>
<evidence type="ECO:0000313" key="1">
    <source>
        <dbReference type="EMBL" id="UJF31371.1"/>
    </source>
</evidence>
<dbReference type="PANTHER" id="PTHR32063:SF24">
    <property type="entry name" value="CATION EFFLUX SYSTEM (ACRB_ACRD_ACRF FAMILY)"/>
    <property type="match status" value="1"/>
</dbReference>
<dbReference type="Gene3D" id="1.20.1640.10">
    <property type="entry name" value="Multidrug efflux transporter AcrB transmembrane domain"/>
    <property type="match status" value="1"/>
</dbReference>
<dbReference type="Gene3D" id="3.30.70.1430">
    <property type="entry name" value="Multidrug efflux transporter AcrB pore domain"/>
    <property type="match status" value="1"/>
</dbReference>
<dbReference type="InterPro" id="IPR027463">
    <property type="entry name" value="AcrB_DN_DC_subdom"/>
</dbReference>
<dbReference type="Pfam" id="PF00873">
    <property type="entry name" value="ACR_tran"/>
    <property type="match status" value="1"/>
</dbReference>
<accession>A0ABY3SE11</accession>
<keyword evidence="2" id="KW-1185">Reference proteome</keyword>
<proteinExistence type="predicted"/>
<gene>
    <name evidence="1" type="ORF">L0M14_16175</name>
</gene>
<dbReference type="SUPFAM" id="SSF82693">
    <property type="entry name" value="Multidrug efflux transporter AcrB pore domain, PN1, PN2, PC1 and PC2 subdomains"/>
    <property type="match status" value="1"/>
</dbReference>
<organism evidence="1 2">
    <name type="scientific">Paenibacillus hexagrammi</name>
    <dbReference type="NCBI Taxonomy" id="2908839"/>
    <lineage>
        <taxon>Bacteria</taxon>
        <taxon>Bacillati</taxon>
        <taxon>Bacillota</taxon>
        <taxon>Bacilli</taxon>
        <taxon>Bacillales</taxon>
        <taxon>Paenibacillaceae</taxon>
        <taxon>Paenibacillus</taxon>
    </lineage>
</organism>
<dbReference type="Proteomes" id="UP001649230">
    <property type="component" value="Chromosome"/>
</dbReference>
<dbReference type="SUPFAM" id="SSF82714">
    <property type="entry name" value="Multidrug efflux transporter AcrB TolC docking domain, DN and DC subdomains"/>
    <property type="match status" value="1"/>
</dbReference>
<name>A0ABY3SE11_9BACL</name>
<reference evidence="1 2" key="1">
    <citation type="journal article" date="2024" name="Int. J. Syst. Evol. Microbiol.">
        <title>Paenibacillus hexagrammi sp. nov., a novel bacterium isolated from the gut content of Hexagrammos agrammus.</title>
        <authorList>
            <person name="Jung H.K."/>
            <person name="Kim D.G."/>
            <person name="Zin H."/>
            <person name="Park J."/>
            <person name="Jung H."/>
            <person name="Kim Y.O."/>
            <person name="Kong H.J."/>
            <person name="Kim J.W."/>
            <person name="Kim Y.S."/>
        </authorList>
    </citation>
    <scope>NUCLEOTIDE SEQUENCE [LARGE SCALE GENOMIC DNA]</scope>
    <source>
        <strain evidence="1 2">YPD9-1</strain>
    </source>
</reference>
<dbReference type="Gene3D" id="3.30.70.1320">
    <property type="entry name" value="Multidrug efflux transporter AcrB pore domain like"/>
    <property type="match status" value="1"/>
</dbReference>
<sequence length="301" mass="33673">MIARALKYRKITLLFMLIAIVVGIANFSGLQQRENPEITATVASVRTLYPGAAPDKVEQLVTKKLEDHINEMDNILKVTSTSQESVSSILVELVPGTDTKQSWDTLRQKLQSAEADLPDDAEKPEINTNITEISEQILHLVVDKPEQFESLRALTENWKEQLRTVSGVSSVEVIGLPDQQIKVELDPAKLEKYRLNWGLIAQALQTSRERVPIGTLDQNNQRLYHQLTGEWDSAEDVAETVVFRSDGAGPPLKLKDVADVALSTKKLEQRIYYNGKPAIDIAIKAQKVSMCLLCRTALMRK</sequence>
<protein>
    <submittedName>
        <fullName evidence="1">Efflux RND transporter permease subunit</fullName>
    </submittedName>
</protein>